<evidence type="ECO:0000313" key="2">
    <source>
        <dbReference type="EMBL" id="GAG34415.1"/>
    </source>
</evidence>
<feature type="non-terminal residue" evidence="2">
    <location>
        <position position="254"/>
    </location>
</feature>
<proteinExistence type="predicted"/>
<name>X0WUS9_9ZZZZ</name>
<feature type="transmembrane region" description="Helical" evidence="1">
    <location>
        <begin position="141"/>
        <end position="162"/>
    </location>
</feature>
<feature type="non-terminal residue" evidence="2">
    <location>
        <position position="1"/>
    </location>
</feature>
<accession>X0WUS9</accession>
<gene>
    <name evidence="2" type="ORF">S01H1_61483</name>
</gene>
<keyword evidence="1" id="KW-1133">Transmembrane helix</keyword>
<keyword evidence="1" id="KW-0812">Transmembrane</keyword>
<evidence type="ECO:0000256" key="1">
    <source>
        <dbReference type="SAM" id="Phobius"/>
    </source>
</evidence>
<sequence length="254" mass="27370">AAAGSYELKASWEGDNAISEANSSTVLVTVSKILTTISYSVSSSSITEGEPVTVSGVIDPAVSGKTVTLTLKRPDGLTLNRTVPIGSDGSFVDSFKPHGLGYWSVTASLNGDFTYAGEFRPEQSFKVTNLLLELLDLPPSLMLIVGAAIAAIAIIAVVAWFITRPPKRLTTESAVKAHLLSLGSGTLEFIDNTLRFHWEKGHFRKQIKIVREIPMANIKSMIRTGNALGITWKGVTDIFIIEETKLAGTIFEMI</sequence>
<protein>
    <recommendedName>
        <fullName evidence="3">Bacterial Ig-like domain-containing protein</fullName>
    </recommendedName>
</protein>
<comment type="caution">
    <text evidence="2">The sequence shown here is derived from an EMBL/GenBank/DDBJ whole genome shotgun (WGS) entry which is preliminary data.</text>
</comment>
<keyword evidence="1" id="KW-0472">Membrane</keyword>
<reference evidence="2" key="1">
    <citation type="journal article" date="2014" name="Front. Microbiol.">
        <title>High frequency of phylogenetically diverse reductive dehalogenase-homologous genes in deep subseafloor sedimentary metagenomes.</title>
        <authorList>
            <person name="Kawai M."/>
            <person name="Futagami T."/>
            <person name="Toyoda A."/>
            <person name="Takaki Y."/>
            <person name="Nishi S."/>
            <person name="Hori S."/>
            <person name="Arai W."/>
            <person name="Tsubouchi T."/>
            <person name="Morono Y."/>
            <person name="Uchiyama I."/>
            <person name="Ito T."/>
            <person name="Fujiyama A."/>
            <person name="Inagaki F."/>
            <person name="Takami H."/>
        </authorList>
    </citation>
    <scope>NUCLEOTIDE SEQUENCE</scope>
    <source>
        <strain evidence="2">Expedition CK06-06</strain>
    </source>
</reference>
<evidence type="ECO:0008006" key="3">
    <source>
        <dbReference type="Google" id="ProtNLM"/>
    </source>
</evidence>
<dbReference type="EMBL" id="BARS01040314">
    <property type="protein sequence ID" value="GAG34415.1"/>
    <property type="molecule type" value="Genomic_DNA"/>
</dbReference>
<organism evidence="2">
    <name type="scientific">marine sediment metagenome</name>
    <dbReference type="NCBI Taxonomy" id="412755"/>
    <lineage>
        <taxon>unclassified sequences</taxon>
        <taxon>metagenomes</taxon>
        <taxon>ecological metagenomes</taxon>
    </lineage>
</organism>
<dbReference type="AlphaFoldDB" id="X0WUS9"/>